<evidence type="ECO:0000313" key="2">
    <source>
        <dbReference type="Proteomes" id="UP000000707"/>
    </source>
</evidence>
<evidence type="ECO:0000313" key="1">
    <source>
        <dbReference type="EMBL" id="EGV66091.1"/>
    </source>
</evidence>
<dbReference type="HOGENOM" id="CLU_3106159_0_0_1"/>
<organism evidence="2">
    <name type="scientific">Candida tenuis (strain ATCC 10573 / BCRC 21748 / CBS 615 / JCM 9827 / NBRC 10315 / NRRL Y-1498 / VKM Y-70)</name>
    <name type="common">Yeast</name>
    <name type="synonym">Yamadazyma tenuis</name>
    <dbReference type="NCBI Taxonomy" id="590646"/>
    <lineage>
        <taxon>Eukaryota</taxon>
        <taxon>Fungi</taxon>
        <taxon>Dikarya</taxon>
        <taxon>Ascomycota</taxon>
        <taxon>Saccharomycotina</taxon>
        <taxon>Pichiomycetes</taxon>
        <taxon>Debaryomycetaceae</taxon>
        <taxon>Yamadazyma</taxon>
    </lineage>
</organism>
<reference evidence="1 2" key="1">
    <citation type="journal article" date="2011" name="Proc. Natl. Acad. Sci. U.S.A.">
        <title>Comparative genomics of xylose-fermenting fungi for enhanced biofuel production.</title>
        <authorList>
            <person name="Wohlbach D.J."/>
            <person name="Kuo A."/>
            <person name="Sato T.K."/>
            <person name="Potts K.M."/>
            <person name="Salamov A.A."/>
            <person name="LaButti K.M."/>
            <person name="Sun H."/>
            <person name="Clum A."/>
            <person name="Pangilinan J.L."/>
            <person name="Lindquist E.A."/>
            <person name="Lucas S."/>
            <person name="Lapidus A."/>
            <person name="Jin M."/>
            <person name="Gunawan C."/>
            <person name="Balan V."/>
            <person name="Dale B.E."/>
            <person name="Jeffries T.W."/>
            <person name="Zinkel R."/>
            <person name="Barry K.W."/>
            <person name="Grigoriev I.V."/>
            <person name="Gasch A.P."/>
        </authorList>
    </citation>
    <scope>NUCLEOTIDE SEQUENCE [LARGE SCALE GENOMIC DNA]</scope>
    <source>
        <strain evidence="2">ATCC 10573 / BCRC 21748 / CBS 615 / JCM 9827 / NBRC 10315 / NRRL Y-1498 / VKM Y-70</strain>
    </source>
</reference>
<dbReference type="AlphaFoldDB" id="G3AZG8"/>
<name>G3AZG8_CANTC</name>
<dbReference type="Proteomes" id="UP000000707">
    <property type="component" value="Unassembled WGS sequence"/>
</dbReference>
<proteinExistence type="predicted"/>
<keyword evidence="2" id="KW-1185">Reference proteome</keyword>
<sequence length="51" mass="5718">MDILGIKVAPFLKVILCNTNLENGPPRPRTPNHNIPLYYSFPGAFIHISRA</sequence>
<accession>G3AZG8</accession>
<gene>
    <name evidence="1" type="ORF">CANTEDRAFT_112953</name>
</gene>
<protein>
    <submittedName>
        <fullName evidence="1">Uncharacterized protein</fullName>
    </submittedName>
</protein>
<dbReference type="EMBL" id="GL996512">
    <property type="protein sequence ID" value="EGV66091.1"/>
    <property type="molecule type" value="Genomic_DNA"/>
</dbReference>